<dbReference type="GO" id="GO:0016192">
    <property type="term" value="P:vesicle-mediated transport"/>
    <property type="evidence" value="ECO:0007669"/>
    <property type="project" value="InterPro"/>
</dbReference>
<dbReference type="InterPro" id="IPR001619">
    <property type="entry name" value="Sec1-like"/>
</dbReference>
<dbReference type="OrthoDB" id="10262287at2759"/>
<dbReference type="SUPFAM" id="SSF56815">
    <property type="entry name" value="Sec1/munc18-like (SM) proteins"/>
    <property type="match status" value="1"/>
</dbReference>
<protein>
    <submittedName>
        <fullName evidence="2">Uncharacterized protein</fullName>
    </submittedName>
</protein>
<dbReference type="AlphaFoldDB" id="A0A3P7LWZ8"/>
<name>A0A3P7LWZ8_DIBLA</name>
<dbReference type="Pfam" id="PF00995">
    <property type="entry name" value="Sec1"/>
    <property type="match status" value="1"/>
</dbReference>
<dbReference type="EMBL" id="UYRU01062922">
    <property type="protein sequence ID" value="VDN15563.1"/>
    <property type="molecule type" value="Genomic_DNA"/>
</dbReference>
<keyword evidence="3" id="KW-1185">Reference proteome</keyword>
<proteinExistence type="inferred from homology"/>
<reference evidence="2 3" key="1">
    <citation type="submission" date="2018-11" db="EMBL/GenBank/DDBJ databases">
        <authorList>
            <consortium name="Pathogen Informatics"/>
        </authorList>
    </citation>
    <scope>NUCLEOTIDE SEQUENCE [LARGE SCALE GENOMIC DNA]</scope>
</reference>
<sequence>MATLKRLVGQLPELRQLHASASQHMDLAEVLQEYAGSEEFLTDFRTQQDFLAGFETDKAHPLIEQRILQLAPIEEHICFIFAYEINM</sequence>
<comment type="similarity">
    <text evidence="1">Belongs to the STXBP/unc-18/SEC1 family.</text>
</comment>
<evidence type="ECO:0000256" key="1">
    <source>
        <dbReference type="ARBA" id="ARBA00009884"/>
    </source>
</evidence>
<evidence type="ECO:0000313" key="3">
    <source>
        <dbReference type="Proteomes" id="UP000281553"/>
    </source>
</evidence>
<dbReference type="InterPro" id="IPR036045">
    <property type="entry name" value="Sec1-like_sf"/>
</dbReference>
<organism evidence="2 3">
    <name type="scientific">Dibothriocephalus latus</name>
    <name type="common">Fish tapeworm</name>
    <name type="synonym">Diphyllobothrium latum</name>
    <dbReference type="NCBI Taxonomy" id="60516"/>
    <lineage>
        <taxon>Eukaryota</taxon>
        <taxon>Metazoa</taxon>
        <taxon>Spiralia</taxon>
        <taxon>Lophotrochozoa</taxon>
        <taxon>Platyhelminthes</taxon>
        <taxon>Cestoda</taxon>
        <taxon>Eucestoda</taxon>
        <taxon>Diphyllobothriidea</taxon>
        <taxon>Diphyllobothriidae</taxon>
        <taxon>Dibothriocephalus</taxon>
    </lineage>
</organism>
<gene>
    <name evidence="2" type="ORF">DILT_LOCUS11394</name>
</gene>
<accession>A0A3P7LWZ8</accession>
<dbReference type="Proteomes" id="UP000281553">
    <property type="component" value="Unassembled WGS sequence"/>
</dbReference>
<evidence type="ECO:0000313" key="2">
    <source>
        <dbReference type="EMBL" id="VDN15563.1"/>
    </source>
</evidence>